<protein>
    <submittedName>
        <fullName evidence="4">Transcriptional regulator, TetR family</fullName>
    </submittedName>
</protein>
<dbReference type="InterPro" id="IPR050624">
    <property type="entry name" value="HTH-type_Tx_Regulator"/>
</dbReference>
<evidence type="ECO:0000256" key="1">
    <source>
        <dbReference type="ARBA" id="ARBA00023125"/>
    </source>
</evidence>
<dbReference type="Proteomes" id="UP000243406">
    <property type="component" value="Unassembled WGS sequence"/>
</dbReference>
<dbReference type="EMBL" id="FUYN01000009">
    <property type="protein sequence ID" value="SKB70670.1"/>
    <property type="molecule type" value="Genomic_DNA"/>
</dbReference>
<feature type="DNA-binding region" description="H-T-H motif" evidence="2">
    <location>
        <begin position="29"/>
        <end position="48"/>
    </location>
</feature>
<feature type="domain" description="HTH tetR-type" evidence="3">
    <location>
        <begin position="6"/>
        <end position="66"/>
    </location>
</feature>
<accession>A0A1T5DGR1</accession>
<dbReference type="PANTHER" id="PTHR43479">
    <property type="entry name" value="ACREF/ENVCD OPERON REPRESSOR-RELATED"/>
    <property type="match status" value="1"/>
</dbReference>
<keyword evidence="1 2" id="KW-0238">DNA-binding</keyword>
<dbReference type="PANTHER" id="PTHR43479:SF7">
    <property type="entry name" value="TETR-FAMILY TRANSCRIPTIONAL REGULATOR"/>
    <property type="match status" value="1"/>
</dbReference>
<dbReference type="Pfam" id="PF14278">
    <property type="entry name" value="TetR_C_8"/>
    <property type="match status" value="1"/>
</dbReference>
<dbReference type="PRINTS" id="PR00455">
    <property type="entry name" value="HTHTETR"/>
</dbReference>
<dbReference type="InterPro" id="IPR009057">
    <property type="entry name" value="Homeodomain-like_sf"/>
</dbReference>
<name>A0A1T5DGR1_9FIRM</name>
<dbReference type="AlphaFoldDB" id="A0A1T5DGR1"/>
<proteinExistence type="predicted"/>
<evidence type="ECO:0000313" key="5">
    <source>
        <dbReference type="Proteomes" id="UP000243406"/>
    </source>
</evidence>
<evidence type="ECO:0000313" key="4">
    <source>
        <dbReference type="EMBL" id="SKB70670.1"/>
    </source>
</evidence>
<evidence type="ECO:0000259" key="3">
    <source>
        <dbReference type="PROSITE" id="PS50977"/>
    </source>
</evidence>
<dbReference type="Gene3D" id="1.10.357.10">
    <property type="entry name" value="Tetracycline Repressor, domain 2"/>
    <property type="match status" value="1"/>
</dbReference>
<dbReference type="RefSeq" id="WP_079590618.1">
    <property type="nucleotide sequence ID" value="NZ_FUYN01000009.1"/>
</dbReference>
<dbReference type="InterPro" id="IPR039532">
    <property type="entry name" value="TetR_C_Firmicutes"/>
</dbReference>
<dbReference type="SUPFAM" id="SSF46689">
    <property type="entry name" value="Homeodomain-like"/>
    <property type="match status" value="1"/>
</dbReference>
<dbReference type="GO" id="GO:0003677">
    <property type="term" value="F:DNA binding"/>
    <property type="evidence" value="ECO:0007669"/>
    <property type="project" value="UniProtKB-UniRule"/>
</dbReference>
<dbReference type="Pfam" id="PF00440">
    <property type="entry name" value="TetR_N"/>
    <property type="match status" value="1"/>
</dbReference>
<reference evidence="5" key="1">
    <citation type="submission" date="2017-02" db="EMBL/GenBank/DDBJ databases">
        <authorList>
            <person name="Varghese N."/>
            <person name="Submissions S."/>
        </authorList>
    </citation>
    <scope>NUCLEOTIDE SEQUENCE [LARGE SCALE GENOMIC DNA]</scope>
    <source>
        <strain evidence="5">ATCC 35199</strain>
    </source>
</reference>
<dbReference type="OrthoDB" id="9810250at2"/>
<dbReference type="InterPro" id="IPR001647">
    <property type="entry name" value="HTH_TetR"/>
</dbReference>
<organism evidence="4 5">
    <name type="scientific">Acetoanaerobium noterae</name>
    <dbReference type="NCBI Taxonomy" id="745369"/>
    <lineage>
        <taxon>Bacteria</taxon>
        <taxon>Bacillati</taxon>
        <taxon>Bacillota</taxon>
        <taxon>Clostridia</taxon>
        <taxon>Peptostreptococcales</taxon>
        <taxon>Filifactoraceae</taxon>
        <taxon>Acetoanaerobium</taxon>
    </lineage>
</organism>
<keyword evidence="5" id="KW-1185">Reference proteome</keyword>
<dbReference type="PROSITE" id="PS50977">
    <property type="entry name" value="HTH_TETR_2"/>
    <property type="match status" value="1"/>
</dbReference>
<evidence type="ECO:0000256" key="2">
    <source>
        <dbReference type="PROSITE-ProRule" id="PRU00335"/>
    </source>
</evidence>
<sequence length="177" mass="20998">MDRRVRKTQKAIIEAFLELLDKKGFEQITINDIAELADVNRSTIYFHYADKYELFEKCIEQYLGNIFVGCSSDSPEDLLLHTFSYIAQNKYAFQLLLRENKTGFFHSFLIESIRQNSHYNLSSVDSLKREIQQEFLISATAGIFEWYIINVNKYKVEDVMRRYSEMVLEYNIISRQD</sequence>
<gene>
    <name evidence="4" type="ORF">SAMN02745120_2781</name>
</gene>